<dbReference type="SUPFAM" id="SSF54593">
    <property type="entry name" value="Glyoxalase/Bleomycin resistance protein/Dihydroxybiphenyl dioxygenase"/>
    <property type="match status" value="1"/>
</dbReference>
<protein>
    <recommendedName>
        <fullName evidence="3">VOC domain-containing protein</fullName>
    </recommendedName>
</protein>
<name>A0A9X1XG47_9BACL</name>
<sequence length="211" mass="24396">MKLFHYHFWTDRVEETESYYRRLGFQVEGRYAMEKGTVTPYHPPLEWDDFRENALIFRIIEVRKGNINITFGAGKKPIFDHIGYLVTDEELKQLCNRADVMGWKTEAGARRTFIYTPYRFKVELQTRKDAVYEGDGSLARLVIASPDEAFERELERLFHREMEEISFVQGAQLHLQEVFMEGVEGSSKDPNKVIVTGLNGGKGLSKKSGSC</sequence>
<accession>A0A9X1XG47</accession>
<dbReference type="Proteomes" id="UP001139011">
    <property type="component" value="Unassembled WGS sequence"/>
</dbReference>
<dbReference type="Gene3D" id="3.10.180.10">
    <property type="entry name" value="2,3-Dihydroxybiphenyl 1,2-Dioxygenase, domain 1"/>
    <property type="match status" value="1"/>
</dbReference>
<dbReference type="AlphaFoldDB" id="A0A9X1XG47"/>
<reference evidence="1" key="1">
    <citation type="submission" date="2021-09" db="EMBL/GenBank/DDBJ databases">
        <title>Genome analysis of Fictibacillus sp. KIGAM418 isolated from marine sediment.</title>
        <authorList>
            <person name="Seo M.-J."/>
            <person name="Cho E.-S."/>
            <person name="Hwang C.Y."/>
        </authorList>
    </citation>
    <scope>NUCLEOTIDE SEQUENCE</scope>
    <source>
        <strain evidence="1">KIGAM418</strain>
    </source>
</reference>
<evidence type="ECO:0000313" key="1">
    <source>
        <dbReference type="EMBL" id="MCK6258435.1"/>
    </source>
</evidence>
<gene>
    <name evidence="1" type="ORF">LCY76_17820</name>
</gene>
<keyword evidence="2" id="KW-1185">Reference proteome</keyword>
<dbReference type="InterPro" id="IPR029068">
    <property type="entry name" value="Glyas_Bleomycin-R_OHBP_Dase"/>
</dbReference>
<evidence type="ECO:0008006" key="3">
    <source>
        <dbReference type="Google" id="ProtNLM"/>
    </source>
</evidence>
<organism evidence="1 2">
    <name type="scientific">Fictibacillus marinisediminis</name>
    <dbReference type="NCBI Taxonomy" id="2878389"/>
    <lineage>
        <taxon>Bacteria</taxon>
        <taxon>Bacillati</taxon>
        <taxon>Bacillota</taxon>
        <taxon>Bacilli</taxon>
        <taxon>Bacillales</taxon>
        <taxon>Fictibacillaceae</taxon>
        <taxon>Fictibacillus</taxon>
    </lineage>
</organism>
<dbReference type="RefSeq" id="WP_248253725.1">
    <property type="nucleotide sequence ID" value="NZ_JAIWJX010000002.1"/>
</dbReference>
<dbReference type="EMBL" id="JAIWJX010000002">
    <property type="protein sequence ID" value="MCK6258435.1"/>
    <property type="molecule type" value="Genomic_DNA"/>
</dbReference>
<comment type="caution">
    <text evidence="1">The sequence shown here is derived from an EMBL/GenBank/DDBJ whole genome shotgun (WGS) entry which is preliminary data.</text>
</comment>
<proteinExistence type="predicted"/>
<evidence type="ECO:0000313" key="2">
    <source>
        <dbReference type="Proteomes" id="UP001139011"/>
    </source>
</evidence>